<dbReference type="AlphaFoldDB" id="A0A317E697"/>
<evidence type="ECO:0000256" key="7">
    <source>
        <dbReference type="ARBA" id="ARBA00023065"/>
    </source>
</evidence>
<feature type="transmembrane region" description="Helical" evidence="11">
    <location>
        <begin position="242"/>
        <end position="260"/>
    </location>
</feature>
<feature type="transmembrane region" description="Helical" evidence="11">
    <location>
        <begin position="55"/>
        <end position="76"/>
    </location>
</feature>
<feature type="transmembrane region" description="Helical" evidence="11">
    <location>
        <begin position="171"/>
        <end position="195"/>
    </location>
</feature>
<feature type="transmembrane region" description="Helical" evidence="11">
    <location>
        <begin position="393"/>
        <end position="411"/>
    </location>
</feature>
<feature type="transmembrane region" description="Helical" evidence="11">
    <location>
        <begin position="202"/>
        <end position="222"/>
    </location>
</feature>
<evidence type="ECO:0000313" key="13">
    <source>
        <dbReference type="Proteomes" id="UP000246077"/>
    </source>
</evidence>
<keyword evidence="7" id="KW-0406">Ion transport</keyword>
<evidence type="ECO:0000256" key="10">
    <source>
        <dbReference type="SAM" id="MobiDB-lite"/>
    </source>
</evidence>
<comment type="caution">
    <text evidence="12">The sequence shown here is derived from an EMBL/GenBank/DDBJ whole genome shotgun (WGS) entry which is preliminary data.</text>
</comment>
<dbReference type="OrthoDB" id="9780160at2"/>
<evidence type="ECO:0000256" key="8">
    <source>
        <dbReference type="ARBA" id="ARBA00023136"/>
    </source>
</evidence>
<name>A0A317E697_9PROT</name>
<accession>A0A317E697</accession>
<feature type="compositionally biased region" description="Low complexity" evidence="10">
    <location>
        <begin position="9"/>
        <end position="18"/>
    </location>
</feature>
<keyword evidence="3" id="KW-0050">Antiport</keyword>
<keyword evidence="6 11" id="KW-1133">Transmembrane helix</keyword>
<dbReference type="GO" id="GO:0006811">
    <property type="term" value="P:monoatomic ion transport"/>
    <property type="evidence" value="ECO:0007669"/>
    <property type="project" value="UniProtKB-KW"/>
</dbReference>
<dbReference type="NCBIfam" id="TIGR00797">
    <property type="entry name" value="matE"/>
    <property type="match status" value="1"/>
</dbReference>
<feature type="transmembrane region" description="Helical" evidence="11">
    <location>
        <begin position="326"/>
        <end position="344"/>
    </location>
</feature>
<evidence type="ECO:0000256" key="1">
    <source>
        <dbReference type="ARBA" id="ARBA00004429"/>
    </source>
</evidence>
<keyword evidence="13" id="KW-1185">Reference proteome</keyword>
<proteinExistence type="predicted"/>
<evidence type="ECO:0000256" key="3">
    <source>
        <dbReference type="ARBA" id="ARBA00022449"/>
    </source>
</evidence>
<dbReference type="InterPro" id="IPR048279">
    <property type="entry name" value="MdtK-like"/>
</dbReference>
<dbReference type="InterPro" id="IPR050222">
    <property type="entry name" value="MATE_MdtK"/>
</dbReference>
<keyword evidence="4" id="KW-1003">Cell membrane</keyword>
<evidence type="ECO:0000256" key="4">
    <source>
        <dbReference type="ARBA" id="ARBA00022475"/>
    </source>
</evidence>
<evidence type="ECO:0000256" key="2">
    <source>
        <dbReference type="ARBA" id="ARBA00022448"/>
    </source>
</evidence>
<feature type="transmembrane region" description="Helical" evidence="11">
    <location>
        <begin position="88"/>
        <end position="111"/>
    </location>
</feature>
<feature type="transmembrane region" description="Helical" evidence="11">
    <location>
        <begin position="432"/>
        <end position="450"/>
    </location>
</feature>
<evidence type="ECO:0000256" key="9">
    <source>
        <dbReference type="ARBA" id="ARBA00031636"/>
    </source>
</evidence>
<dbReference type="PANTHER" id="PTHR43298">
    <property type="entry name" value="MULTIDRUG RESISTANCE PROTEIN NORM-RELATED"/>
    <property type="match status" value="1"/>
</dbReference>
<dbReference type="EMBL" id="QGLF01000003">
    <property type="protein sequence ID" value="PWR20913.1"/>
    <property type="molecule type" value="Genomic_DNA"/>
</dbReference>
<evidence type="ECO:0000313" key="12">
    <source>
        <dbReference type="EMBL" id="PWR20913.1"/>
    </source>
</evidence>
<dbReference type="Pfam" id="PF01554">
    <property type="entry name" value="MatE"/>
    <property type="match status" value="2"/>
</dbReference>
<dbReference type="PIRSF" id="PIRSF006603">
    <property type="entry name" value="DinF"/>
    <property type="match status" value="1"/>
</dbReference>
<organism evidence="12 13">
    <name type="scientific">Zavarzinia compransoris</name>
    <dbReference type="NCBI Taxonomy" id="1264899"/>
    <lineage>
        <taxon>Bacteria</taxon>
        <taxon>Pseudomonadati</taxon>
        <taxon>Pseudomonadota</taxon>
        <taxon>Alphaproteobacteria</taxon>
        <taxon>Rhodospirillales</taxon>
        <taxon>Zavarziniaceae</taxon>
        <taxon>Zavarzinia</taxon>
    </lineage>
</organism>
<reference evidence="13" key="1">
    <citation type="submission" date="2018-05" db="EMBL/GenBank/DDBJ databases">
        <title>Zavarzinia sp. HR-AS.</title>
        <authorList>
            <person name="Lee Y."/>
            <person name="Jeon C.O."/>
        </authorList>
    </citation>
    <scope>NUCLEOTIDE SEQUENCE [LARGE SCALE GENOMIC DNA]</scope>
    <source>
        <strain evidence="13">DSM 1231</strain>
    </source>
</reference>
<dbReference type="Proteomes" id="UP000246077">
    <property type="component" value="Unassembled WGS sequence"/>
</dbReference>
<protein>
    <recommendedName>
        <fullName evidence="9">Multidrug-efflux transporter</fullName>
    </recommendedName>
</protein>
<feature type="transmembrane region" description="Helical" evidence="11">
    <location>
        <begin position="456"/>
        <end position="478"/>
    </location>
</feature>
<evidence type="ECO:0000256" key="6">
    <source>
        <dbReference type="ARBA" id="ARBA00022989"/>
    </source>
</evidence>
<sequence length="501" mass="52102">MSPPRRRSNSPMSPNSRPTTISPRWSGCWRRKTPPIATERDVSGGLRLDGREAVALTRLALPIIMARIGLTLMLVVDNMIVGHFGTGALAGFSLGLVLVQTMQTIGLGLLLGGMVEISAAYGRGATEECGRIWRRSLLYALVIGAGAVAVADRAEGIFLALGQDPALAAEAAWVAAVIGWSLPPMLCYIASIGLLEATGRPYVGVVLLAAANLINLGLNLLLVHGALGLPALGAEGSALATLAARLALAGGTLFYILRLMPERRSLGRGRWSDHGWRAGRRQRRLGYAEGMSMGIESGSFALLTVFAGQIGAVQLAAYTIAVNINMMLFMLAVGVGGAAAVRVAQARGRHDGGAMARSGATGLAVFSLLMLGVALLFLAVPGAVTALYTGDPALAAATAPIVALIGFVAWIDGAQRVIANILRGYGEAWAPTTSHLVSYVAVMVPAAWALSLPLGLGALGLILAIALASVVATGLLLARFRYLAARPLLIPREQEITWASS</sequence>
<dbReference type="GO" id="GO:0005886">
    <property type="term" value="C:plasma membrane"/>
    <property type="evidence" value="ECO:0007669"/>
    <property type="project" value="UniProtKB-SubCell"/>
</dbReference>
<keyword evidence="5 11" id="KW-0812">Transmembrane</keyword>
<feature type="region of interest" description="Disordered" evidence="10">
    <location>
        <begin position="1"/>
        <end position="31"/>
    </location>
</feature>
<gene>
    <name evidence="12" type="ORF">DKG75_13060</name>
</gene>
<dbReference type="GO" id="GO:0042910">
    <property type="term" value="F:xenobiotic transmembrane transporter activity"/>
    <property type="evidence" value="ECO:0007669"/>
    <property type="project" value="InterPro"/>
</dbReference>
<comment type="subcellular location">
    <subcellularLocation>
        <location evidence="1">Cell inner membrane</location>
        <topology evidence="1">Multi-pass membrane protein</topology>
    </subcellularLocation>
</comment>
<dbReference type="PANTHER" id="PTHR43298:SF2">
    <property type="entry name" value="FMN_FAD EXPORTER YEEO-RELATED"/>
    <property type="match status" value="1"/>
</dbReference>
<evidence type="ECO:0000256" key="11">
    <source>
        <dbReference type="SAM" id="Phobius"/>
    </source>
</evidence>
<keyword evidence="2" id="KW-0813">Transport</keyword>
<dbReference type="InterPro" id="IPR002528">
    <property type="entry name" value="MATE_fam"/>
</dbReference>
<feature type="transmembrane region" description="Helical" evidence="11">
    <location>
        <begin position="132"/>
        <end position="151"/>
    </location>
</feature>
<evidence type="ECO:0000256" key="5">
    <source>
        <dbReference type="ARBA" id="ARBA00022692"/>
    </source>
</evidence>
<keyword evidence="8 11" id="KW-0472">Membrane</keyword>
<dbReference type="GO" id="GO:0015297">
    <property type="term" value="F:antiporter activity"/>
    <property type="evidence" value="ECO:0007669"/>
    <property type="project" value="UniProtKB-KW"/>
</dbReference>
<feature type="transmembrane region" description="Helical" evidence="11">
    <location>
        <begin position="365"/>
        <end position="387"/>
    </location>
</feature>